<accession>A0A5J9TDL7</accession>
<reference evidence="1 2" key="1">
    <citation type="journal article" date="2019" name="Sci. Rep.">
        <title>A high-quality genome of Eragrostis curvula grass provides insights into Poaceae evolution and supports new strategies to enhance forage quality.</title>
        <authorList>
            <person name="Carballo J."/>
            <person name="Santos B.A.C.M."/>
            <person name="Zappacosta D."/>
            <person name="Garbus I."/>
            <person name="Selva J.P."/>
            <person name="Gallo C.A."/>
            <person name="Diaz A."/>
            <person name="Albertini E."/>
            <person name="Caccamo M."/>
            <person name="Echenique V."/>
        </authorList>
    </citation>
    <scope>NUCLEOTIDE SEQUENCE [LARGE SCALE GENOMIC DNA]</scope>
    <source>
        <strain evidence="2">cv. Victoria</strain>
        <tissue evidence="1">Leaf</tissue>
    </source>
</reference>
<comment type="caution">
    <text evidence="1">The sequence shown here is derived from an EMBL/GenBank/DDBJ whole genome shotgun (WGS) entry which is preliminary data.</text>
</comment>
<dbReference type="Proteomes" id="UP000324897">
    <property type="component" value="Chromosome 3"/>
</dbReference>
<gene>
    <name evidence="1" type="ORF">EJB05_42876</name>
</gene>
<dbReference type="Gramene" id="TVU09404">
    <property type="protein sequence ID" value="TVU09404"/>
    <property type="gene ID" value="EJB05_42876"/>
</dbReference>
<protein>
    <submittedName>
        <fullName evidence="1">Uncharacterized protein</fullName>
    </submittedName>
</protein>
<feature type="non-terminal residue" evidence="1">
    <location>
        <position position="1"/>
    </location>
</feature>
<organism evidence="1 2">
    <name type="scientific">Eragrostis curvula</name>
    <name type="common">weeping love grass</name>
    <dbReference type="NCBI Taxonomy" id="38414"/>
    <lineage>
        <taxon>Eukaryota</taxon>
        <taxon>Viridiplantae</taxon>
        <taxon>Streptophyta</taxon>
        <taxon>Embryophyta</taxon>
        <taxon>Tracheophyta</taxon>
        <taxon>Spermatophyta</taxon>
        <taxon>Magnoliopsida</taxon>
        <taxon>Liliopsida</taxon>
        <taxon>Poales</taxon>
        <taxon>Poaceae</taxon>
        <taxon>PACMAD clade</taxon>
        <taxon>Chloridoideae</taxon>
        <taxon>Eragrostideae</taxon>
        <taxon>Eragrostidinae</taxon>
        <taxon>Eragrostis</taxon>
    </lineage>
</organism>
<name>A0A5J9TDL7_9POAL</name>
<proteinExistence type="predicted"/>
<dbReference type="AlphaFoldDB" id="A0A5J9TDL7"/>
<dbReference type="EMBL" id="RWGY01000039">
    <property type="protein sequence ID" value="TVU09404.1"/>
    <property type="molecule type" value="Genomic_DNA"/>
</dbReference>
<sequence>MVAEADVSLVCKPERVVVSMAVVEEAQINLMFGPSTFLCKACEPSPQASHRQGELCFCKVDHVVRSTCRGKHGQVCSYATTYSPCRELDFVVLDVKLSCQNAAFGC</sequence>
<keyword evidence="2" id="KW-1185">Reference proteome</keyword>
<evidence type="ECO:0000313" key="1">
    <source>
        <dbReference type="EMBL" id="TVU09404.1"/>
    </source>
</evidence>
<evidence type="ECO:0000313" key="2">
    <source>
        <dbReference type="Proteomes" id="UP000324897"/>
    </source>
</evidence>